<dbReference type="Pfam" id="PF13560">
    <property type="entry name" value="HTH_31"/>
    <property type="match status" value="1"/>
</dbReference>
<accession>A0ABS3VUL6</accession>
<dbReference type="SUPFAM" id="SSF47413">
    <property type="entry name" value="lambda repressor-like DNA-binding domains"/>
    <property type="match status" value="1"/>
</dbReference>
<name>A0ABS3VUL6_MICEH</name>
<dbReference type="InterPro" id="IPR001387">
    <property type="entry name" value="Cro/C1-type_HTH"/>
</dbReference>
<organism evidence="2 3">
    <name type="scientific">Micromonospora echinofusca</name>
    <dbReference type="NCBI Taxonomy" id="47858"/>
    <lineage>
        <taxon>Bacteria</taxon>
        <taxon>Bacillati</taxon>
        <taxon>Actinomycetota</taxon>
        <taxon>Actinomycetes</taxon>
        <taxon>Micromonosporales</taxon>
        <taxon>Micromonosporaceae</taxon>
        <taxon>Micromonospora</taxon>
    </lineage>
</organism>
<dbReference type="InterPro" id="IPR043917">
    <property type="entry name" value="DUF5753"/>
</dbReference>
<sequence>MLEIFAEELKLARAAAELTQTQLAEAINYSGSLVAKIELAERRPNPDFARRCDEVLATSGLFTRIQRQVSRDVIVAWLQEWVAVEQEATTLRGFEPLYVPGLLQTEAYARTVLSGSGLLAREDVEQQVVARLGRQAILHAEHPPLLTVVVDEAVLRRPVGGPAVMREQLDHLVTLAGARPRVRIHVVPYSAGAYAGLDGPFVMATLPSGDDLLFVEGPFHGRTYDGAEDVQSAIQVWESVRGVALPQQQSLDLIAEVARTWT</sequence>
<proteinExistence type="predicted"/>
<comment type="caution">
    <text evidence="2">The sequence shown here is derived from an EMBL/GenBank/DDBJ whole genome shotgun (WGS) entry which is preliminary data.</text>
</comment>
<evidence type="ECO:0000313" key="2">
    <source>
        <dbReference type="EMBL" id="MBO4208240.1"/>
    </source>
</evidence>
<evidence type="ECO:0000259" key="1">
    <source>
        <dbReference type="PROSITE" id="PS50943"/>
    </source>
</evidence>
<keyword evidence="3" id="KW-1185">Reference proteome</keyword>
<dbReference type="PROSITE" id="PS50943">
    <property type="entry name" value="HTH_CROC1"/>
    <property type="match status" value="1"/>
</dbReference>
<dbReference type="SMART" id="SM00530">
    <property type="entry name" value="HTH_XRE"/>
    <property type="match status" value="1"/>
</dbReference>
<dbReference type="Proteomes" id="UP000823521">
    <property type="component" value="Unassembled WGS sequence"/>
</dbReference>
<reference evidence="2 3" key="1">
    <citation type="submission" date="2019-12" db="EMBL/GenBank/DDBJ databases">
        <title>Whole genome sequencing of endophytic Actinobacterium Micromonospora sp. MPMI6T.</title>
        <authorList>
            <person name="Evv R."/>
            <person name="Podile A.R."/>
        </authorList>
    </citation>
    <scope>NUCLEOTIDE SEQUENCE [LARGE SCALE GENOMIC DNA]</scope>
    <source>
        <strain evidence="2 3">MPMI6</strain>
    </source>
</reference>
<dbReference type="Gene3D" id="1.10.260.40">
    <property type="entry name" value="lambda repressor-like DNA-binding domains"/>
    <property type="match status" value="1"/>
</dbReference>
<protein>
    <submittedName>
        <fullName evidence="2">Helix-turn-helix domain-containing protein</fullName>
    </submittedName>
</protein>
<dbReference type="InterPro" id="IPR010982">
    <property type="entry name" value="Lambda_DNA-bd_dom_sf"/>
</dbReference>
<dbReference type="EMBL" id="WVUH01000180">
    <property type="protein sequence ID" value="MBO4208240.1"/>
    <property type="molecule type" value="Genomic_DNA"/>
</dbReference>
<feature type="domain" description="HTH cro/C1-type" evidence="1">
    <location>
        <begin position="9"/>
        <end position="62"/>
    </location>
</feature>
<evidence type="ECO:0000313" key="3">
    <source>
        <dbReference type="Proteomes" id="UP000823521"/>
    </source>
</evidence>
<dbReference type="Pfam" id="PF19054">
    <property type="entry name" value="DUF5753"/>
    <property type="match status" value="1"/>
</dbReference>
<dbReference type="CDD" id="cd00093">
    <property type="entry name" value="HTH_XRE"/>
    <property type="match status" value="1"/>
</dbReference>
<gene>
    <name evidence="2" type="ORF">GSF22_19830</name>
</gene>